<evidence type="ECO:0000256" key="4">
    <source>
        <dbReference type="ARBA" id="ARBA00022691"/>
    </source>
</evidence>
<dbReference type="PRINTS" id="PR00996">
    <property type="entry name" value="CHERMTFRASE"/>
</dbReference>
<accession>A0A2G6JQ44</accession>
<dbReference type="InterPro" id="IPR026024">
    <property type="entry name" value="Chemotaxis_MeTrfase_CheR"/>
</dbReference>
<dbReference type="SMART" id="SM00138">
    <property type="entry name" value="MeTrc"/>
    <property type="match status" value="1"/>
</dbReference>
<dbReference type="AlphaFoldDB" id="A0A2G6JQ44"/>
<name>A0A2G6JQ44_NEPCE</name>
<dbReference type="InterPro" id="IPR000780">
    <property type="entry name" value="CheR_MeTrfase"/>
</dbReference>
<comment type="caution">
    <text evidence="8">The sequence shown here is derived from an EMBL/GenBank/DDBJ whole genome shotgun (WGS) entry which is preliminary data.</text>
</comment>
<dbReference type="PANTHER" id="PTHR24422:SF19">
    <property type="entry name" value="CHEMOTAXIS PROTEIN METHYLTRANSFERASE"/>
    <property type="match status" value="1"/>
</dbReference>
<evidence type="ECO:0000313" key="9">
    <source>
        <dbReference type="Proteomes" id="UP000243469"/>
    </source>
</evidence>
<organism evidence="8 9">
    <name type="scientific">Neptuniibacter caesariensis</name>
    <dbReference type="NCBI Taxonomy" id="207954"/>
    <lineage>
        <taxon>Bacteria</taxon>
        <taxon>Pseudomonadati</taxon>
        <taxon>Pseudomonadota</taxon>
        <taxon>Gammaproteobacteria</taxon>
        <taxon>Oceanospirillales</taxon>
        <taxon>Oceanospirillaceae</taxon>
        <taxon>Neptuniibacter</taxon>
    </lineage>
</organism>
<dbReference type="Proteomes" id="UP000243469">
    <property type="component" value="Unassembled WGS sequence"/>
</dbReference>
<dbReference type="PIRSF" id="PIRSF000410">
    <property type="entry name" value="CheR"/>
    <property type="match status" value="1"/>
</dbReference>
<dbReference type="Pfam" id="PF03705">
    <property type="entry name" value="CheR_N"/>
    <property type="match status" value="1"/>
</dbReference>
<protein>
    <recommendedName>
        <fullName evidence="5">Chemotaxis protein methyltransferase</fullName>
        <ecNumber evidence="5">2.1.1.80</ecNumber>
    </recommendedName>
</protein>
<dbReference type="PANTHER" id="PTHR24422">
    <property type="entry name" value="CHEMOTAXIS PROTEIN METHYLTRANSFERASE"/>
    <property type="match status" value="1"/>
</dbReference>
<dbReference type="SUPFAM" id="SSF47757">
    <property type="entry name" value="Chemotaxis receptor methyltransferase CheR, N-terminal domain"/>
    <property type="match status" value="1"/>
</dbReference>
<feature type="binding site" evidence="6">
    <location>
        <position position="148"/>
    </location>
    <ligand>
        <name>S-adenosyl-L-methionine</name>
        <dbReference type="ChEBI" id="CHEBI:59789"/>
    </ligand>
</feature>
<sequence>MAGLDRGHKFDFTRQHFVKVRGLLYDHAGIVLADHKQDMAYNRLARRLRELRLDSFDAYLEALDASPMEFGQFINAMTTNLTAFFREKHHFDFVRSTILPEIEASGQKRLRGWSAGCSLGEETYSLAIAIKEAGVNTDSWDIRLLATDINSKVLHGAQSGVYELDRVKTLSDEQMKNWFLKGVGKNQGCVKVRQELQQMITFRYLNLMDEWPFKGPFDFIFCRNVMIYFDKDTQMNLLERMAAMLKPGGYLFVGHSETLARKTTRFRLVGHTIYKKA</sequence>
<evidence type="ECO:0000256" key="6">
    <source>
        <dbReference type="PIRSR" id="PIRSR000410-1"/>
    </source>
</evidence>
<dbReference type="EMBL" id="PDSH01000003">
    <property type="protein sequence ID" value="PIE25533.1"/>
    <property type="molecule type" value="Genomic_DNA"/>
</dbReference>
<dbReference type="Pfam" id="PF01739">
    <property type="entry name" value="CheR"/>
    <property type="match status" value="1"/>
</dbReference>
<dbReference type="PROSITE" id="PS50123">
    <property type="entry name" value="CHER"/>
    <property type="match status" value="1"/>
</dbReference>
<feature type="binding site" evidence="6">
    <location>
        <position position="86"/>
    </location>
    <ligand>
        <name>S-adenosyl-L-methionine</name>
        <dbReference type="ChEBI" id="CHEBI:59789"/>
    </ligand>
</feature>
<dbReference type="InterPro" id="IPR050903">
    <property type="entry name" value="Bact_Chemotaxis_MeTrfase"/>
</dbReference>
<proteinExistence type="predicted"/>
<dbReference type="EC" id="2.1.1.80" evidence="5"/>
<dbReference type="Gene3D" id="1.10.155.10">
    <property type="entry name" value="Chemotaxis receptor methyltransferase CheR, N-terminal domain"/>
    <property type="match status" value="1"/>
</dbReference>
<feature type="binding site" evidence="6">
    <location>
        <position position="122"/>
    </location>
    <ligand>
        <name>S-adenosyl-L-methionine</name>
        <dbReference type="ChEBI" id="CHEBI:59789"/>
    </ligand>
</feature>
<comment type="catalytic activity">
    <reaction evidence="1 5">
        <text>L-glutamyl-[protein] + S-adenosyl-L-methionine = [protein]-L-glutamate 5-O-methyl ester + S-adenosyl-L-homocysteine</text>
        <dbReference type="Rhea" id="RHEA:24452"/>
        <dbReference type="Rhea" id="RHEA-COMP:10208"/>
        <dbReference type="Rhea" id="RHEA-COMP:10311"/>
        <dbReference type="ChEBI" id="CHEBI:29973"/>
        <dbReference type="ChEBI" id="CHEBI:57856"/>
        <dbReference type="ChEBI" id="CHEBI:59789"/>
        <dbReference type="ChEBI" id="CHEBI:82795"/>
        <dbReference type="EC" id="2.1.1.80"/>
    </reaction>
</comment>
<dbReference type="GO" id="GO:0008983">
    <property type="term" value="F:protein-glutamate O-methyltransferase activity"/>
    <property type="evidence" value="ECO:0007669"/>
    <property type="project" value="UniProtKB-EC"/>
</dbReference>
<dbReference type="SUPFAM" id="SSF53335">
    <property type="entry name" value="S-adenosyl-L-methionine-dependent methyltransferases"/>
    <property type="match status" value="1"/>
</dbReference>
<dbReference type="Gene3D" id="3.40.50.150">
    <property type="entry name" value="Vaccinia Virus protein VP39"/>
    <property type="match status" value="1"/>
</dbReference>
<keyword evidence="3 5" id="KW-0808">Transferase</keyword>
<feature type="domain" description="CheR-type methyltransferase" evidence="7">
    <location>
        <begin position="5"/>
        <end position="277"/>
    </location>
</feature>
<gene>
    <name evidence="8" type="ORF">CSA60_00160</name>
</gene>
<feature type="binding site" evidence="6">
    <location>
        <position position="82"/>
    </location>
    <ligand>
        <name>S-adenosyl-L-methionine</name>
        <dbReference type="ChEBI" id="CHEBI:59789"/>
    </ligand>
</feature>
<comment type="function">
    <text evidence="5">Methylation of the membrane-bound methyl-accepting chemotaxis proteins (MCP) to form gamma-glutamyl methyl ester residues in MCP.</text>
</comment>
<dbReference type="InterPro" id="IPR022641">
    <property type="entry name" value="CheR_N"/>
</dbReference>
<evidence type="ECO:0000259" key="7">
    <source>
        <dbReference type="PROSITE" id="PS50123"/>
    </source>
</evidence>
<reference evidence="8 9" key="1">
    <citation type="submission" date="2017-10" db="EMBL/GenBank/DDBJ databases">
        <title>Novel microbial diversity and functional potential in the marine mammal oral microbiome.</title>
        <authorList>
            <person name="Dudek N.K."/>
            <person name="Sun C.L."/>
            <person name="Burstein D."/>
            <person name="Kantor R.S."/>
            <person name="Aliaga Goltsman D.S."/>
            <person name="Bik E.M."/>
            <person name="Thomas B.C."/>
            <person name="Banfield J.F."/>
            <person name="Relman D.A."/>
        </authorList>
    </citation>
    <scope>NUCLEOTIDE SEQUENCE [LARGE SCALE GENOMIC DNA]</scope>
    <source>
        <strain evidence="8">DOLJORAL78_47_21</strain>
    </source>
</reference>
<dbReference type="InterPro" id="IPR029063">
    <property type="entry name" value="SAM-dependent_MTases_sf"/>
</dbReference>
<feature type="binding site" evidence="6">
    <location>
        <position position="80"/>
    </location>
    <ligand>
        <name>S-adenosyl-L-methionine</name>
        <dbReference type="ChEBI" id="CHEBI:59789"/>
    </ligand>
</feature>
<feature type="binding site" evidence="6">
    <location>
        <begin position="206"/>
        <end position="207"/>
    </location>
    <ligand>
        <name>S-adenosyl-L-methionine</name>
        <dbReference type="ChEBI" id="CHEBI:59789"/>
    </ligand>
</feature>
<evidence type="ECO:0000256" key="2">
    <source>
        <dbReference type="ARBA" id="ARBA00022603"/>
    </source>
</evidence>
<evidence type="ECO:0000313" key="8">
    <source>
        <dbReference type="EMBL" id="PIE25533.1"/>
    </source>
</evidence>
<keyword evidence="2 5" id="KW-0489">Methyltransferase</keyword>
<dbReference type="GO" id="GO:0032259">
    <property type="term" value="P:methylation"/>
    <property type="evidence" value="ECO:0007669"/>
    <property type="project" value="UniProtKB-KW"/>
</dbReference>
<evidence type="ECO:0000256" key="3">
    <source>
        <dbReference type="ARBA" id="ARBA00022679"/>
    </source>
</evidence>
<keyword evidence="4 5" id="KW-0949">S-adenosyl-L-methionine</keyword>
<dbReference type="CDD" id="cd02440">
    <property type="entry name" value="AdoMet_MTases"/>
    <property type="match status" value="1"/>
</dbReference>
<dbReference type="InterPro" id="IPR022642">
    <property type="entry name" value="CheR_C"/>
</dbReference>
<dbReference type="InterPro" id="IPR036804">
    <property type="entry name" value="CheR_N_sf"/>
</dbReference>
<evidence type="ECO:0000256" key="1">
    <source>
        <dbReference type="ARBA" id="ARBA00001541"/>
    </source>
</evidence>
<feature type="binding site" evidence="6">
    <location>
        <begin position="223"/>
        <end position="224"/>
    </location>
    <ligand>
        <name>S-adenosyl-L-methionine</name>
        <dbReference type="ChEBI" id="CHEBI:59789"/>
    </ligand>
</feature>
<evidence type="ECO:0000256" key="5">
    <source>
        <dbReference type="PIRNR" id="PIRNR000410"/>
    </source>
</evidence>